<dbReference type="SUPFAM" id="SSF52540">
    <property type="entry name" value="P-loop containing nucleoside triphosphate hydrolases"/>
    <property type="match status" value="1"/>
</dbReference>
<evidence type="ECO:0000259" key="2">
    <source>
        <dbReference type="Pfam" id="PF00437"/>
    </source>
</evidence>
<proteinExistence type="inferred from homology"/>
<dbReference type="InterPro" id="IPR022399">
    <property type="entry name" value="TadA-like_ATPase"/>
</dbReference>
<dbReference type="RefSeq" id="WP_130494474.1">
    <property type="nucleotide sequence ID" value="NZ_SGXD01000006.1"/>
</dbReference>
<dbReference type="EMBL" id="SGXD01000006">
    <property type="protein sequence ID" value="RZS79388.1"/>
    <property type="molecule type" value="Genomic_DNA"/>
</dbReference>
<dbReference type="Proteomes" id="UP000293638">
    <property type="component" value="Unassembled WGS sequence"/>
</dbReference>
<dbReference type="Gene3D" id="3.40.50.300">
    <property type="entry name" value="P-loop containing nucleotide triphosphate hydrolases"/>
    <property type="match status" value="1"/>
</dbReference>
<comment type="similarity">
    <text evidence="1">Belongs to the GSP E family.</text>
</comment>
<dbReference type="AlphaFoldDB" id="A0A4Q7NAC1"/>
<name>A0A4Q7NAC1_9ACTN</name>
<dbReference type="PANTHER" id="PTHR30486">
    <property type="entry name" value="TWITCHING MOTILITY PROTEIN PILT"/>
    <property type="match status" value="1"/>
</dbReference>
<evidence type="ECO:0000313" key="3">
    <source>
        <dbReference type="EMBL" id="RZS79388.1"/>
    </source>
</evidence>
<keyword evidence="4" id="KW-1185">Reference proteome</keyword>
<dbReference type="InterPro" id="IPR027417">
    <property type="entry name" value="P-loop_NTPase"/>
</dbReference>
<dbReference type="NCBIfam" id="TIGR03819">
    <property type="entry name" value="heli_sec_ATPase"/>
    <property type="match status" value="1"/>
</dbReference>
<evidence type="ECO:0000256" key="1">
    <source>
        <dbReference type="ARBA" id="ARBA00006611"/>
    </source>
</evidence>
<dbReference type="PANTHER" id="PTHR30486:SF6">
    <property type="entry name" value="TYPE IV PILUS RETRACTATION ATPASE PILT"/>
    <property type="match status" value="1"/>
</dbReference>
<dbReference type="CDD" id="cd01130">
    <property type="entry name" value="VirB11-like_ATPase"/>
    <property type="match status" value="1"/>
</dbReference>
<gene>
    <name evidence="3" type="ORF">EV189_3741</name>
</gene>
<dbReference type="InterPro" id="IPR050921">
    <property type="entry name" value="T4SS_GSP_E_ATPase"/>
</dbReference>
<evidence type="ECO:0000313" key="4">
    <source>
        <dbReference type="Proteomes" id="UP000293638"/>
    </source>
</evidence>
<organism evidence="3 4">
    <name type="scientific">Motilibacter rhizosphaerae</name>
    <dbReference type="NCBI Taxonomy" id="598652"/>
    <lineage>
        <taxon>Bacteria</taxon>
        <taxon>Bacillati</taxon>
        <taxon>Actinomycetota</taxon>
        <taxon>Actinomycetes</taxon>
        <taxon>Motilibacterales</taxon>
        <taxon>Motilibacteraceae</taxon>
        <taxon>Motilibacter</taxon>
    </lineage>
</organism>
<dbReference type="GO" id="GO:0016887">
    <property type="term" value="F:ATP hydrolysis activity"/>
    <property type="evidence" value="ECO:0007669"/>
    <property type="project" value="InterPro"/>
</dbReference>
<feature type="domain" description="Bacterial type II secretion system protein E" evidence="2">
    <location>
        <begin position="61"/>
        <end position="328"/>
    </location>
</feature>
<comment type="caution">
    <text evidence="3">The sequence shown here is derived from an EMBL/GenBank/DDBJ whole genome shotgun (WGS) entry which is preliminary data.</text>
</comment>
<reference evidence="3 4" key="1">
    <citation type="submission" date="2019-02" db="EMBL/GenBank/DDBJ databases">
        <title>Genomic Encyclopedia of Type Strains, Phase IV (KMG-IV): sequencing the most valuable type-strain genomes for metagenomic binning, comparative biology and taxonomic classification.</title>
        <authorList>
            <person name="Goeker M."/>
        </authorList>
    </citation>
    <scope>NUCLEOTIDE SEQUENCE [LARGE SCALE GENOMIC DNA]</scope>
    <source>
        <strain evidence="3 4">DSM 45622</strain>
    </source>
</reference>
<dbReference type="OrthoDB" id="9810761at2"/>
<protein>
    <submittedName>
        <fullName evidence="3">Pilus assembly protein CpaF</fullName>
    </submittedName>
</protein>
<dbReference type="Pfam" id="PF00437">
    <property type="entry name" value="T2SSE"/>
    <property type="match status" value="1"/>
</dbReference>
<accession>A0A4Q7NAC1</accession>
<sequence length="386" mass="39735">MSGAAAALDARVLAAVRRRLAEDGGEPEALAVADLVRAEAPCPLSSSAVLAAVGTLQAELSGAGPLEPLLADPEVTDVLVNAGGEVWVDRGHGLVRSAVRFGDEGQVRRLAVRLAARCGRRLDDAAPWVDARLPGGVRLHAVVPPVAVGGTHLSLRVLRQQHRSLDELVEDGSVDPGAAELLHSLVAARASFLVTGGTGSGKTTLLACLLGLVPDDERLVVAEDTTELAPRHPHALSLEGRPSNAEGRGAVPLRELVRQALRMRPDRLVVGEVRGAEVVELLAALNTGHEGSCGTLHARSPGAVPARIAALAAPAGMDAAATASQLLAGLDAVVHVERTREGRRVSSLGVLEPDAAGGCTVSTAWTPAGRGPGWPRLAALLERQGT</sequence>
<dbReference type="Gene3D" id="3.30.450.380">
    <property type="match status" value="1"/>
</dbReference>
<dbReference type="InterPro" id="IPR001482">
    <property type="entry name" value="T2SS/T4SS_dom"/>
</dbReference>